<sequence length="379" mass="43704">FYVIDVPNLKHPAGKPRHLDARFSTRPDQQSNLSARRRADFLEDRRSKLARRTSHVRAVCAAHRLRETRDVTDKRTRIAETLETAERNRRSILEAQVRSCADAVAHAKEVARTHAMQSERARDARRATLEARLRETSVRRQRLLTTPRSRLLEPATWDSRQIIALSDEAALAIQQWWRRAKLSPVVREWAATEVSLDWAIRSPFDAIIMAMRNKVLINTASSLLRRLAMLADPAVVSTWKNPARVFLSAYMIVAHPSELMPTVGPLEKTLMEAGESMLHDFEAWVNGFATERGFQLAADLVKSWTTYYDAFEDWKAKDSKTLVDGMIAHFMELERLWLSVKDQVDAETEWRPRIHEQQEQLYAKINKLGKAARTKFQEE</sequence>
<evidence type="ECO:0000256" key="1">
    <source>
        <dbReference type="ARBA" id="ARBA00010954"/>
    </source>
</evidence>
<accession>A0A4P9WLU9</accession>
<name>A0A4P9WLU9_9FUNG</name>
<dbReference type="EMBL" id="KZ994969">
    <property type="protein sequence ID" value="RKO91646.1"/>
    <property type="molecule type" value="Genomic_DNA"/>
</dbReference>
<dbReference type="Proteomes" id="UP000269721">
    <property type="component" value="Unassembled WGS sequence"/>
</dbReference>
<dbReference type="PANTHER" id="PTHR12832">
    <property type="entry name" value="TESTIS-SPECIFIC PROTEIN PBS13 T-COMPLEX 11"/>
    <property type="match status" value="1"/>
</dbReference>
<dbReference type="PANTHER" id="PTHR12832:SF11">
    <property type="entry name" value="LD23868P"/>
    <property type="match status" value="1"/>
</dbReference>
<keyword evidence="3" id="KW-1185">Reference proteome</keyword>
<reference evidence="3" key="1">
    <citation type="journal article" date="2018" name="Nat. Microbiol.">
        <title>Leveraging single-cell genomics to expand the fungal tree of life.</title>
        <authorList>
            <person name="Ahrendt S.R."/>
            <person name="Quandt C.A."/>
            <person name="Ciobanu D."/>
            <person name="Clum A."/>
            <person name="Salamov A."/>
            <person name="Andreopoulos B."/>
            <person name="Cheng J.F."/>
            <person name="Woyke T."/>
            <person name="Pelin A."/>
            <person name="Henrissat B."/>
            <person name="Reynolds N.K."/>
            <person name="Benny G.L."/>
            <person name="Smith M.E."/>
            <person name="James T.Y."/>
            <person name="Grigoriev I.V."/>
        </authorList>
    </citation>
    <scope>NUCLEOTIDE SEQUENCE [LARGE SCALE GENOMIC DNA]</scope>
</reference>
<dbReference type="GO" id="GO:0010737">
    <property type="term" value="P:protein kinase A signaling"/>
    <property type="evidence" value="ECO:0007669"/>
    <property type="project" value="TreeGrafter"/>
</dbReference>
<evidence type="ECO:0000313" key="3">
    <source>
        <dbReference type="Proteomes" id="UP000269721"/>
    </source>
</evidence>
<dbReference type="InterPro" id="IPR008862">
    <property type="entry name" value="Tcp11"/>
</dbReference>
<protein>
    <submittedName>
        <fullName evidence="2">Uncharacterized protein</fullName>
    </submittedName>
</protein>
<comment type="similarity">
    <text evidence="1">Belongs to the TCP11 family.</text>
</comment>
<feature type="non-terminal residue" evidence="2">
    <location>
        <position position="379"/>
    </location>
</feature>
<dbReference type="OrthoDB" id="276323at2759"/>
<dbReference type="AlphaFoldDB" id="A0A4P9WLU9"/>
<gene>
    <name evidence="2" type="ORF">BDK51DRAFT_13089</name>
</gene>
<organism evidence="2 3">
    <name type="scientific">Blyttiomyces helicus</name>
    <dbReference type="NCBI Taxonomy" id="388810"/>
    <lineage>
        <taxon>Eukaryota</taxon>
        <taxon>Fungi</taxon>
        <taxon>Fungi incertae sedis</taxon>
        <taxon>Chytridiomycota</taxon>
        <taxon>Chytridiomycota incertae sedis</taxon>
        <taxon>Chytridiomycetes</taxon>
        <taxon>Chytridiomycetes incertae sedis</taxon>
        <taxon>Blyttiomyces</taxon>
    </lineage>
</organism>
<evidence type="ECO:0000313" key="2">
    <source>
        <dbReference type="EMBL" id="RKO91646.1"/>
    </source>
</evidence>
<feature type="non-terminal residue" evidence="2">
    <location>
        <position position="1"/>
    </location>
</feature>
<proteinExistence type="inferred from homology"/>